<gene>
    <name evidence="2" type="ORF">D3Y59_12040</name>
</gene>
<evidence type="ECO:0000313" key="3">
    <source>
        <dbReference type="Proteomes" id="UP000262802"/>
    </source>
</evidence>
<dbReference type="RefSeq" id="WP_119445277.1">
    <property type="nucleotide sequence ID" value="NZ_CP032317.1"/>
</dbReference>
<evidence type="ECO:0000259" key="1">
    <source>
        <dbReference type="Pfam" id="PF20508"/>
    </source>
</evidence>
<feature type="domain" description="DUF6734" evidence="1">
    <location>
        <begin position="1"/>
        <end position="296"/>
    </location>
</feature>
<name>A0A3B7R1R4_9BACT</name>
<dbReference type="KEGG" id="hyh:D3Y59_12040"/>
<sequence length="546" mass="61597">MKIVQTYWSVPSRGTEEENGRFKGGWLAEKYHLMSIALSCLRIRKYYPRVQLVTDNHGKALLIDALQLPYTEVDLSLNQFEQYPQALWAIPKIHAYGLQQEPFLHVDNDVFIWEAFPAHVSQAPLTAQNLETNTIVYREALEYIFAELPHVPDYFDRADAAGEAGNHLGTHVVAINAGVFGGTDTAFIRYYCEQALRCVALNLPEIAAGGKAGSLNLIFEQYLFYKLTQQQQRRVDTLFDQVGPGFYVELFEIDKVPFLRKYVHMLGSSKQAPTACEQVEFRLKHEFPAYYERVMAYLQNIPGYVDEPLDALVPPFALPASGRDVRPRAAVAGGPFARTLRFLAPRWELPADSTRAQVEAAVAEASPLLDLAQADQLRTLFRFECLGSDLLGGEPYSTEAKFRKIRRSYQALDHLDTEGVLAHPLLASPHIRVLPSRWSLTELNAADAQQPAAAREGNRYFLLVELTGESLVEQELDAWPRMLYYFQDEPITGNELLEQLCANTNVLQHNSREVLKTSVLEFLTMNLVYDGYLEFAPSGEVSAAQL</sequence>
<dbReference type="OrthoDB" id="771064at2"/>
<dbReference type="Pfam" id="PF20508">
    <property type="entry name" value="DUF6734"/>
    <property type="match status" value="1"/>
</dbReference>
<evidence type="ECO:0000313" key="2">
    <source>
        <dbReference type="EMBL" id="AYA37712.1"/>
    </source>
</evidence>
<protein>
    <recommendedName>
        <fullName evidence="1">DUF6734 domain-containing protein</fullName>
    </recommendedName>
</protein>
<keyword evidence="3" id="KW-1185">Reference proteome</keyword>
<dbReference type="InterPro" id="IPR046621">
    <property type="entry name" value="DUF6734"/>
</dbReference>
<reference evidence="2 3" key="1">
    <citation type="submission" date="2018-09" db="EMBL/GenBank/DDBJ databases">
        <title>Hymenobacter medium sp. nov., isolated from R2A medium.</title>
        <authorList>
            <person name="Yingchao G."/>
        </authorList>
    </citation>
    <scope>NUCLEOTIDE SEQUENCE [LARGE SCALE GENOMIC DNA]</scope>
    <source>
        <strain evidence="3">sh-6</strain>
    </source>
</reference>
<proteinExistence type="predicted"/>
<accession>A0A3B7R1R4</accession>
<dbReference type="EMBL" id="CP032317">
    <property type="protein sequence ID" value="AYA37712.1"/>
    <property type="molecule type" value="Genomic_DNA"/>
</dbReference>
<dbReference type="Proteomes" id="UP000262802">
    <property type="component" value="Chromosome"/>
</dbReference>
<organism evidence="2 3">
    <name type="scientific">Hymenobacter oligotrophus</name>
    <dbReference type="NCBI Taxonomy" id="2319843"/>
    <lineage>
        <taxon>Bacteria</taxon>
        <taxon>Pseudomonadati</taxon>
        <taxon>Bacteroidota</taxon>
        <taxon>Cytophagia</taxon>
        <taxon>Cytophagales</taxon>
        <taxon>Hymenobacteraceae</taxon>
        <taxon>Hymenobacter</taxon>
    </lineage>
</organism>
<dbReference type="AlphaFoldDB" id="A0A3B7R1R4"/>